<dbReference type="Gene3D" id="3.40.50.1240">
    <property type="entry name" value="Phosphoglycerate mutase-like"/>
    <property type="match status" value="1"/>
</dbReference>
<keyword evidence="2" id="KW-1185">Reference proteome</keyword>
<dbReference type="AlphaFoldDB" id="A0A848DCA4"/>
<evidence type="ECO:0000313" key="1">
    <source>
        <dbReference type="EMBL" id="NMH90256.1"/>
    </source>
</evidence>
<dbReference type="EMBL" id="JAAXKZ010000002">
    <property type="protein sequence ID" value="NMH90256.1"/>
    <property type="molecule type" value="Genomic_DNA"/>
</dbReference>
<dbReference type="SUPFAM" id="SSF53254">
    <property type="entry name" value="Phosphoglycerate mutase-like"/>
    <property type="match status" value="1"/>
</dbReference>
<protein>
    <submittedName>
        <fullName evidence="1">Histidine phosphatase family protein</fullName>
    </submittedName>
</protein>
<dbReference type="PANTHER" id="PTHR47623:SF1">
    <property type="entry name" value="OS09G0287300 PROTEIN"/>
    <property type="match status" value="1"/>
</dbReference>
<sequence length="162" mass="17545">MAPAKRRLVIVRHAKSAWPEGVADIDRPLGPRGRRDAPAIGRWLHDHVSYIDTVVSSPAVRADQTWELAAAALGTEPQRRFDERVYAASATELLAVVRELPAGAATTVLVGHNPGLEDLVALLTGEERVMKTSSVAVVSWPGSWADAPSRRAHLEKHVTPRG</sequence>
<dbReference type="RefSeq" id="WP_169409740.1">
    <property type="nucleotide sequence ID" value="NZ_JAAXKZ010000002.1"/>
</dbReference>
<dbReference type="SMART" id="SM00855">
    <property type="entry name" value="PGAM"/>
    <property type="match status" value="1"/>
</dbReference>
<dbReference type="Proteomes" id="UP000586918">
    <property type="component" value="Unassembled WGS sequence"/>
</dbReference>
<dbReference type="CDD" id="cd07067">
    <property type="entry name" value="HP_PGM_like"/>
    <property type="match status" value="1"/>
</dbReference>
<dbReference type="PANTHER" id="PTHR47623">
    <property type="entry name" value="OS09G0287300 PROTEIN"/>
    <property type="match status" value="1"/>
</dbReference>
<reference evidence="1 2" key="1">
    <citation type="submission" date="2020-04" db="EMBL/GenBank/DDBJ databases">
        <authorList>
            <person name="Klaysubun C."/>
            <person name="Duangmal K."/>
            <person name="Lipun K."/>
        </authorList>
    </citation>
    <scope>NUCLEOTIDE SEQUENCE [LARGE SCALE GENOMIC DNA]</scope>
    <source>
        <strain evidence="1 2">DSM 45300</strain>
    </source>
</reference>
<comment type="caution">
    <text evidence="1">The sequence shown here is derived from an EMBL/GenBank/DDBJ whole genome shotgun (WGS) entry which is preliminary data.</text>
</comment>
<dbReference type="Pfam" id="PF00300">
    <property type="entry name" value="His_Phos_1"/>
    <property type="match status" value="1"/>
</dbReference>
<gene>
    <name evidence="1" type="ORF">HF519_01320</name>
</gene>
<dbReference type="InterPro" id="IPR029033">
    <property type="entry name" value="His_PPase_superfam"/>
</dbReference>
<organism evidence="1 2">
    <name type="scientific">Pseudonocardia bannensis</name>
    <dbReference type="NCBI Taxonomy" id="630973"/>
    <lineage>
        <taxon>Bacteria</taxon>
        <taxon>Bacillati</taxon>
        <taxon>Actinomycetota</taxon>
        <taxon>Actinomycetes</taxon>
        <taxon>Pseudonocardiales</taxon>
        <taxon>Pseudonocardiaceae</taxon>
        <taxon>Pseudonocardia</taxon>
    </lineage>
</organism>
<proteinExistence type="predicted"/>
<dbReference type="InterPro" id="IPR013078">
    <property type="entry name" value="His_Pase_superF_clade-1"/>
</dbReference>
<name>A0A848DCA4_9PSEU</name>
<evidence type="ECO:0000313" key="2">
    <source>
        <dbReference type="Proteomes" id="UP000586918"/>
    </source>
</evidence>
<accession>A0A848DCA4</accession>